<dbReference type="Ensembl" id="ENSCCRT00020051073.1">
    <property type="protein sequence ID" value="ENSCCRP00020046851.1"/>
    <property type="gene ID" value="ENSCCRG00020020827.1"/>
</dbReference>
<dbReference type="SMART" id="SM00408">
    <property type="entry name" value="IGc2"/>
    <property type="match status" value="1"/>
</dbReference>
<dbReference type="AlphaFoldDB" id="A0A8C2F1X5"/>
<evidence type="ECO:0000259" key="2">
    <source>
        <dbReference type="PROSITE" id="PS50835"/>
    </source>
</evidence>
<feature type="domain" description="Ig-like" evidence="2">
    <location>
        <begin position="34"/>
        <end position="120"/>
    </location>
</feature>
<dbReference type="Proteomes" id="UP000694701">
    <property type="component" value="Unplaced"/>
</dbReference>
<name>A0A8C2F1X5_CYPCA</name>
<dbReference type="SUPFAM" id="SSF48726">
    <property type="entry name" value="Immunoglobulin"/>
    <property type="match status" value="1"/>
</dbReference>
<dbReference type="InterPro" id="IPR003598">
    <property type="entry name" value="Ig_sub2"/>
</dbReference>
<sequence>MPSPMIQGMSKFWLKTLKVLLSILIVLSPSMEAPKIIERIQSQTVCLGDEVHFRCRVTGKPDPECQWFKNGVLLEKSDRVYWEGNEHTLLLIEVFPEDAAQYNCEAKNDYGVATSSASLNCRVSGEGE</sequence>
<dbReference type="SMART" id="SM00409">
    <property type="entry name" value="IG"/>
    <property type="match status" value="1"/>
</dbReference>
<proteinExistence type="predicted"/>
<dbReference type="GO" id="GO:0004672">
    <property type="term" value="F:protein kinase activity"/>
    <property type="evidence" value="ECO:0007669"/>
    <property type="project" value="TreeGrafter"/>
</dbReference>
<protein>
    <recommendedName>
        <fullName evidence="2">Ig-like domain-containing protein</fullName>
    </recommendedName>
</protein>
<reference evidence="3" key="1">
    <citation type="submission" date="2025-08" db="UniProtKB">
        <authorList>
            <consortium name="Ensembl"/>
        </authorList>
    </citation>
    <scope>IDENTIFICATION</scope>
</reference>
<dbReference type="PANTHER" id="PTHR47633">
    <property type="entry name" value="IMMUNOGLOBULIN"/>
    <property type="match status" value="1"/>
</dbReference>
<dbReference type="InterPro" id="IPR013098">
    <property type="entry name" value="Ig_I-set"/>
</dbReference>
<dbReference type="PANTHER" id="PTHR47633:SF16">
    <property type="entry name" value="CAVP-TARGET PROTEIN-LIKE"/>
    <property type="match status" value="1"/>
</dbReference>
<dbReference type="Gene3D" id="2.60.40.10">
    <property type="entry name" value="Immunoglobulins"/>
    <property type="match status" value="1"/>
</dbReference>
<evidence type="ECO:0000313" key="3">
    <source>
        <dbReference type="Ensembl" id="ENSCCRP00020046851.1"/>
    </source>
</evidence>
<evidence type="ECO:0000313" key="4">
    <source>
        <dbReference type="Proteomes" id="UP000694701"/>
    </source>
</evidence>
<dbReference type="InterPro" id="IPR007110">
    <property type="entry name" value="Ig-like_dom"/>
</dbReference>
<feature type="chain" id="PRO_5034161227" description="Ig-like domain-containing protein" evidence="1">
    <location>
        <begin position="34"/>
        <end position="128"/>
    </location>
</feature>
<feature type="signal peptide" evidence="1">
    <location>
        <begin position="1"/>
        <end position="33"/>
    </location>
</feature>
<accession>A0A8C2F1X5</accession>
<evidence type="ECO:0000256" key="1">
    <source>
        <dbReference type="SAM" id="SignalP"/>
    </source>
</evidence>
<dbReference type="Pfam" id="PF07679">
    <property type="entry name" value="I-set"/>
    <property type="match status" value="1"/>
</dbReference>
<dbReference type="FunFam" id="2.60.40.10:FF:000779">
    <property type="entry name" value="Titin b"/>
    <property type="match status" value="1"/>
</dbReference>
<dbReference type="InterPro" id="IPR036179">
    <property type="entry name" value="Ig-like_dom_sf"/>
</dbReference>
<dbReference type="InterPro" id="IPR003599">
    <property type="entry name" value="Ig_sub"/>
</dbReference>
<dbReference type="PROSITE" id="PS50835">
    <property type="entry name" value="IG_LIKE"/>
    <property type="match status" value="1"/>
</dbReference>
<keyword evidence="1" id="KW-0732">Signal</keyword>
<dbReference type="InterPro" id="IPR013783">
    <property type="entry name" value="Ig-like_fold"/>
</dbReference>
<organism evidence="3 4">
    <name type="scientific">Cyprinus carpio</name>
    <name type="common">Common carp</name>
    <dbReference type="NCBI Taxonomy" id="7962"/>
    <lineage>
        <taxon>Eukaryota</taxon>
        <taxon>Metazoa</taxon>
        <taxon>Chordata</taxon>
        <taxon>Craniata</taxon>
        <taxon>Vertebrata</taxon>
        <taxon>Euteleostomi</taxon>
        <taxon>Actinopterygii</taxon>
        <taxon>Neopterygii</taxon>
        <taxon>Teleostei</taxon>
        <taxon>Ostariophysi</taxon>
        <taxon>Cypriniformes</taxon>
        <taxon>Cyprinidae</taxon>
        <taxon>Cyprininae</taxon>
        <taxon>Cyprinus</taxon>
    </lineage>
</organism>